<feature type="region of interest" description="Disordered" evidence="1">
    <location>
        <begin position="1"/>
        <end position="23"/>
    </location>
</feature>
<accession>A0ABS5Y1S8</accession>
<name>A0ABS5Y1S8_9CYAN</name>
<dbReference type="InterPro" id="IPR058193">
    <property type="entry name" value="VanY/YodJ_core_dom"/>
</dbReference>
<feature type="compositionally biased region" description="Basic and acidic residues" evidence="1">
    <location>
        <begin position="10"/>
        <end position="19"/>
    </location>
</feature>
<dbReference type="PANTHER" id="PTHR34385">
    <property type="entry name" value="D-ALANYL-D-ALANINE CARBOXYPEPTIDASE"/>
    <property type="match status" value="1"/>
</dbReference>
<feature type="domain" description="D-alanyl-D-alanine carboxypeptidase-like core" evidence="3">
    <location>
        <begin position="146"/>
        <end position="274"/>
    </location>
</feature>
<protein>
    <submittedName>
        <fullName evidence="4">M15 family metallopeptidase</fullName>
    </submittedName>
</protein>
<gene>
    <name evidence="4" type="ORF">IXB28_05955</name>
</gene>
<evidence type="ECO:0000259" key="3">
    <source>
        <dbReference type="Pfam" id="PF02557"/>
    </source>
</evidence>
<dbReference type="InterPro" id="IPR052179">
    <property type="entry name" value="DD-CPase-like"/>
</dbReference>
<organism evidence="4 5">
    <name type="scientific">Leptothoe kymatousa TAU-MAC 1615</name>
    <dbReference type="NCBI Taxonomy" id="2364775"/>
    <lineage>
        <taxon>Bacteria</taxon>
        <taxon>Bacillati</taxon>
        <taxon>Cyanobacteriota</taxon>
        <taxon>Cyanophyceae</taxon>
        <taxon>Nodosilineales</taxon>
        <taxon>Cymatolegaceae</taxon>
        <taxon>Leptothoe</taxon>
        <taxon>Leptothoe kymatousa</taxon>
    </lineage>
</organism>
<comment type="caution">
    <text evidence="4">The sequence shown here is derived from an EMBL/GenBank/DDBJ whole genome shotgun (WGS) entry which is preliminary data.</text>
</comment>
<reference evidence="4 5" key="1">
    <citation type="journal article" date="2021" name="Mar. Drugs">
        <title>Genome Reduction and Secondary Metabolism of the Marine Sponge-Associated Cyanobacterium Leptothoe.</title>
        <authorList>
            <person name="Konstantinou D."/>
            <person name="Popin R.V."/>
            <person name="Fewer D.P."/>
            <person name="Sivonen K."/>
            <person name="Gkelis S."/>
        </authorList>
    </citation>
    <scope>NUCLEOTIDE SEQUENCE [LARGE SCALE GENOMIC DNA]</scope>
    <source>
        <strain evidence="4 5">TAU-MAC 1615</strain>
    </source>
</reference>
<keyword evidence="2" id="KW-0472">Membrane</keyword>
<feature type="transmembrane region" description="Helical" evidence="2">
    <location>
        <begin position="30"/>
        <end position="51"/>
    </location>
</feature>
<keyword evidence="2" id="KW-1133">Transmembrane helix</keyword>
<evidence type="ECO:0000313" key="5">
    <source>
        <dbReference type="Proteomes" id="UP001196661"/>
    </source>
</evidence>
<dbReference type="SUPFAM" id="SSF55166">
    <property type="entry name" value="Hedgehog/DD-peptidase"/>
    <property type="match status" value="1"/>
</dbReference>
<dbReference type="InterPro" id="IPR003709">
    <property type="entry name" value="VanY-like_core_dom"/>
</dbReference>
<dbReference type="RefSeq" id="WP_215617611.1">
    <property type="nucleotide sequence ID" value="NZ_JADOER010000004.1"/>
</dbReference>
<dbReference type="Pfam" id="PF02557">
    <property type="entry name" value="VanY"/>
    <property type="match status" value="1"/>
</dbReference>
<sequence>MADFIDDIPEAQRETRATDLEPSTRASSSFAPWLFLGVAILGLVGAGIWWFKPRLPLVKTPDSPPTSSTTGSAVAAETVGAAPQTAATASAPQTAATASAPQTAAAPQTATAAASTDEANSLLGHRAYDVVDTSTLVSISTNPAVQLQPEVAQQVEEMLYQAQILGIGLDVISGFRSLEDQQYLFFDLKAERGQNTQTRAEVSAPPGYSEHHTGYAVDFIDLAQPATELNADFEDTAAFQWLEENAAYYGFEMSFPKNNAQNVTYEPWHWRYVGNQESLEMFYKDGD</sequence>
<dbReference type="Proteomes" id="UP001196661">
    <property type="component" value="Unassembled WGS sequence"/>
</dbReference>
<dbReference type="InterPro" id="IPR009045">
    <property type="entry name" value="Zn_M74/Hedgehog-like"/>
</dbReference>
<feature type="region of interest" description="Disordered" evidence="1">
    <location>
        <begin position="84"/>
        <end position="112"/>
    </location>
</feature>
<dbReference type="CDD" id="cd14852">
    <property type="entry name" value="LD-carboxypeptidase"/>
    <property type="match status" value="1"/>
</dbReference>
<evidence type="ECO:0000256" key="1">
    <source>
        <dbReference type="SAM" id="MobiDB-lite"/>
    </source>
</evidence>
<proteinExistence type="predicted"/>
<dbReference type="EMBL" id="JADOER010000004">
    <property type="protein sequence ID" value="MBT9311742.1"/>
    <property type="molecule type" value="Genomic_DNA"/>
</dbReference>
<keyword evidence="2" id="KW-0812">Transmembrane</keyword>
<dbReference type="PANTHER" id="PTHR34385:SF1">
    <property type="entry name" value="PEPTIDOGLYCAN L-ALANYL-D-GLUTAMATE ENDOPEPTIDASE CWLK"/>
    <property type="match status" value="1"/>
</dbReference>
<evidence type="ECO:0000256" key="2">
    <source>
        <dbReference type="SAM" id="Phobius"/>
    </source>
</evidence>
<keyword evidence="5" id="KW-1185">Reference proteome</keyword>
<evidence type="ECO:0000313" key="4">
    <source>
        <dbReference type="EMBL" id="MBT9311742.1"/>
    </source>
</evidence>
<dbReference type="Gene3D" id="3.30.1380.10">
    <property type="match status" value="1"/>
</dbReference>